<evidence type="ECO:0008006" key="3">
    <source>
        <dbReference type="Google" id="ProtNLM"/>
    </source>
</evidence>
<keyword evidence="2" id="KW-1185">Reference proteome</keyword>
<reference evidence="1 2" key="1">
    <citation type="submission" date="2024-06" db="EMBL/GenBank/DDBJ databases">
        <authorList>
            <person name="Tuo L."/>
        </authorList>
    </citation>
    <scope>NUCLEOTIDE SEQUENCE [LARGE SCALE GENOMIC DNA]</scope>
    <source>
        <strain evidence="1 2">ZMM04-5</strain>
    </source>
</reference>
<accession>A0ABV3R2A3</accession>
<evidence type="ECO:0000313" key="2">
    <source>
        <dbReference type="Proteomes" id="UP001556196"/>
    </source>
</evidence>
<evidence type="ECO:0000313" key="1">
    <source>
        <dbReference type="EMBL" id="MEW9807464.1"/>
    </source>
</evidence>
<protein>
    <recommendedName>
        <fullName evidence="3">MarR family transcriptional regulator</fullName>
    </recommendedName>
</protein>
<gene>
    <name evidence="1" type="ORF">ABUE31_15840</name>
</gene>
<dbReference type="Proteomes" id="UP001556196">
    <property type="component" value="Unassembled WGS sequence"/>
</dbReference>
<dbReference type="EMBL" id="JBFOCI010000005">
    <property type="protein sequence ID" value="MEW9807464.1"/>
    <property type="molecule type" value="Genomic_DNA"/>
</dbReference>
<proteinExistence type="predicted"/>
<sequence length="76" mass="8315">MFFASENILISVTLAPKLTKKRRVGLMLKRPGGVKVATIMSELDVTEPAAKALIGDVRREGNKVTLDRKTAVYKAT</sequence>
<organism evidence="1 2">
    <name type="scientific">Mesorhizobium marinum</name>
    <dbReference type="NCBI Taxonomy" id="3228790"/>
    <lineage>
        <taxon>Bacteria</taxon>
        <taxon>Pseudomonadati</taxon>
        <taxon>Pseudomonadota</taxon>
        <taxon>Alphaproteobacteria</taxon>
        <taxon>Hyphomicrobiales</taxon>
        <taxon>Phyllobacteriaceae</taxon>
        <taxon>Mesorhizobium</taxon>
    </lineage>
</organism>
<name>A0ABV3R2A3_9HYPH</name>
<dbReference type="RefSeq" id="WP_367724646.1">
    <property type="nucleotide sequence ID" value="NZ_JBFOCH010000080.1"/>
</dbReference>
<comment type="caution">
    <text evidence="1">The sequence shown here is derived from an EMBL/GenBank/DDBJ whole genome shotgun (WGS) entry which is preliminary data.</text>
</comment>